<dbReference type="PANTHER" id="PTHR35529:SF2">
    <property type="entry name" value="SPORULATION PROTEIN YTAF-RELATED"/>
    <property type="match status" value="1"/>
</dbReference>
<accession>A0A8A0RPT0</accession>
<keyword evidence="4 5" id="KW-0472">Membrane</keyword>
<evidence type="ECO:0000256" key="5">
    <source>
        <dbReference type="SAM" id="Phobius"/>
    </source>
</evidence>
<name>A0A8A0RPT0_9FIRM</name>
<dbReference type="Pfam" id="PF02659">
    <property type="entry name" value="Mntp"/>
    <property type="match status" value="2"/>
</dbReference>
<feature type="transmembrane region" description="Helical" evidence="5">
    <location>
        <begin position="190"/>
        <end position="207"/>
    </location>
</feature>
<feature type="transmembrane region" description="Helical" evidence="5">
    <location>
        <begin position="33"/>
        <end position="53"/>
    </location>
</feature>
<evidence type="ECO:0000313" key="7">
    <source>
        <dbReference type="Proteomes" id="UP000662904"/>
    </source>
</evidence>
<reference evidence="6" key="1">
    <citation type="submission" date="2020-07" db="EMBL/GenBank/DDBJ databases">
        <title>Koleobacter methoxysyntrophicus gen. nov., sp. nov., a novel anaerobic bacterium isolated from deep subsurface oil field and proposal of Koleobacterales ord. nov. in the phylum Firmicutes.</title>
        <authorList>
            <person name="Sakamoto S."/>
            <person name="Tamaki H."/>
        </authorList>
    </citation>
    <scope>NUCLEOTIDE SEQUENCE</scope>
    <source>
        <strain evidence="6">NRmbB1</strain>
    </source>
</reference>
<dbReference type="NCBIfam" id="TIGR02840">
    <property type="entry name" value="spore_YtaF"/>
    <property type="match status" value="1"/>
</dbReference>
<dbReference type="EMBL" id="CP059066">
    <property type="protein sequence ID" value="QSQ10263.1"/>
    <property type="molecule type" value="Genomic_DNA"/>
</dbReference>
<keyword evidence="2 5" id="KW-0812">Transmembrane</keyword>
<feature type="transmembrane region" description="Helical" evidence="5">
    <location>
        <begin position="65"/>
        <end position="83"/>
    </location>
</feature>
<sequence length="208" mass="22322">MEIFTVFLLALAISVDAFMTGVSYGMREINIPPLSLTVISIITISFLLIAMKAGIILSTYLSSRLAVALGALILISVGLSSVYKVHFSDHKNGIKPLLHIKIKSLGLIIKILKEPVKADMDISGDINLKEAWLLGTALALDSLGAGLGAGVTGYNLWLTVLLTSVFTPLAIITGIKIGRFVFNYDSIKNSTKFLPGIILVLIGILRIL</sequence>
<protein>
    <submittedName>
        <fullName evidence="6">Manganese efflux pump MntP</fullName>
    </submittedName>
</protein>
<dbReference type="KEGG" id="kme:H0A61_02664"/>
<organism evidence="6 7">
    <name type="scientific">Koleobacter methoxysyntrophicus</name>
    <dbReference type="NCBI Taxonomy" id="2751313"/>
    <lineage>
        <taxon>Bacteria</taxon>
        <taxon>Bacillati</taxon>
        <taxon>Bacillota</taxon>
        <taxon>Clostridia</taxon>
        <taxon>Koleobacterales</taxon>
        <taxon>Koleobacteraceae</taxon>
        <taxon>Koleobacter</taxon>
    </lineage>
</organism>
<keyword evidence="3 5" id="KW-1133">Transmembrane helix</keyword>
<keyword evidence="7" id="KW-1185">Reference proteome</keyword>
<dbReference type="PANTHER" id="PTHR35529">
    <property type="entry name" value="MANGANESE EFFLUX PUMP MNTP-RELATED"/>
    <property type="match status" value="1"/>
</dbReference>
<dbReference type="RefSeq" id="WP_206707572.1">
    <property type="nucleotide sequence ID" value="NZ_CP059066.1"/>
</dbReference>
<evidence type="ECO:0000313" key="6">
    <source>
        <dbReference type="EMBL" id="QSQ10263.1"/>
    </source>
</evidence>
<dbReference type="Proteomes" id="UP000662904">
    <property type="component" value="Chromosome"/>
</dbReference>
<evidence type="ECO:0000256" key="2">
    <source>
        <dbReference type="ARBA" id="ARBA00022692"/>
    </source>
</evidence>
<dbReference type="InterPro" id="IPR003810">
    <property type="entry name" value="Mntp/YtaF"/>
</dbReference>
<dbReference type="AlphaFoldDB" id="A0A8A0RPT0"/>
<evidence type="ECO:0000256" key="4">
    <source>
        <dbReference type="ARBA" id="ARBA00023136"/>
    </source>
</evidence>
<keyword evidence="1" id="KW-1003">Cell membrane</keyword>
<feature type="transmembrane region" description="Helical" evidence="5">
    <location>
        <begin position="156"/>
        <end position="178"/>
    </location>
</feature>
<proteinExistence type="predicted"/>
<evidence type="ECO:0000256" key="3">
    <source>
        <dbReference type="ARBA" id="ARBA00022989"/>
    </source>
</evidence>
<gene>
    <name evidence="6" type="primary">mntP_2</name>
    <name evidence="6" type="ORF">H0A61_02664</name>
</gene>
<dbReference type="InterPro" id="IPR014205">
    <property type="entry name" value="Spore_YtaF"/>
</dbReference>
<evidence type="ECO:0000256" key="1">
    <source>
        <dbReference type="ARBA" id="ARBA00022475"/>
    </source>
</evidence>